<gene>
    <name evidence="2" type="ORF">ACFQJC_04710</name>
</gene>
<evidence type="ECO:0000259" key="1">
    <source>
        <dbReference type="Pfam" id="PF13840"/>
    </source>
</evidence>
<name>A0ABD5ZCC9_9EURY</name>
<dbReference type="EMBL" id="JBHTAA010000001">
    <property type="protein sequence ID" value="MFC7202805.1"/>
    <property type="molecule type" value="Genomic_DNA"/>
</dbReference>
<dbReference type="Gene3D" id="3.30.2130.10">
    <property type="entry name" value="VC0802-like"/>
    <property type="match status" value="1"/>
</dbReference>
<keyword evidence="3" id="KW-1185">Reference proteome</keyword>
<dbReference type="SUPFAM" id="SSF55021">
    <property type="entry name" value="ACT-like"/>
    <property type="match status" value="1"/>
</dbReference>
<feature type="domain" description="CASTOR ACT" evidence="1">
    <location>
        <begin position="57"/>
        <end position="119"/>
    </location>
</feature>
<dbReference type="InterPro" id="IPR045865">
    <property type="entry name" value="ACT-like_dom_sf"/>
</dbReference>
<organism evidence="2 3">
    <name type="scientific">Haloferax namakaokahaiae</name>
    <dbReference type="NCBI Taxonomy" id="1748331"/>
    <lineage>
        <taxon>Archaea</taxon>
        <taxon>Methanobacteriati</taxon>
        <taxon>Methanobacteriota</taxon>
        <taxon>Stenosarchaea group</taxon>
        <taxon>Halobacteria</taxon>
        <taxon>Halobacteriales</taxon>
        <taxon>Haloferacaceae</taxon>
        <taxon>Haloferax</taxon>
    </lineage>
</organism>
<sequence length="129" mass="13834">MNPRDFFEDGTVTVSAATYTVYKTTQPDPAAFASIQDDEEITVVAEGGTVDESTVLEAEPGWKRLTFEMVLPFELVGFLAVVAAELADEGVSIFALSAYSTDHVLVKEGDVAAATKRLEALGCRIQNEG</sequence>
<dbReference type="RefSeq" id="WP_390222094.1">
    <property type="nucleotide sequence ID" value="NZ_JBHTAA010000001.1"/>
</dbReference>
<dbReference type="AlphaFoldDB" id="A0ABD5ZCC9"/>
<comment type="caution">
    <text evidence="2">The sequence shown here is derived from an EMBL/GenBank/DDBJ whole genome shotgun (WGS) entry which is preliminary data.</text>
</comment>
<protein>
    <submittedName>
        <fullName evidence="2">ACT domain-containing protein</fullName>
    </submittedName>
</protein>
<dbReference type="Pfam" id="PF13840">
    <property type="entry name" value="ACT_7"/>
    <property type="match status" value="1"/>
</dbReference>
<dbReference type="InterPro" id="IPR027795">
    <property type="entry name" value="CASTOR_ACT_dom"/>
</dbReference>
<evidence type="ECO:0000313" key="3">
    <source>
        <dbReference type="Proteomes" id="UP001596481"/>
    </source>
</evidence>
<evidence type="ECO:0000313" key="2">
    <source>
        <dbReference type="EMBL" id="MFC7202805.1"/>
    </source>
</evidence>
<dbReference type="InterPro" id="IPR016540">
    <property type="entry name" value="UCP008459"/>
</dbReference>
<reference evidence="2 3" key="1">
    <citation type="journal article" date="2019" name="Int. J. Syst. Evol. Microbiol.">
        <title>The Global Catalogue of Microorganisms (GCM) 10K type strain sequencing project: providing services to taxonomists for standard genome sequencing and annotation.</title>
        <authorList>
            <consortium name="The Broad Institute Genomics Platform"/>
            <consortium name="The Broad Institute Genome Sequencing Center for Infectious Disease"/>
            <person name="Wu L."/>
            <person name="Ma J."/>
        </authorList>
    </citation>
    <scope>NUCLEOTIDE SEQUENCE [LARGE SCALE GENOMIC DNA]</scope>
    <source>
        <strain evidence="2 3">DSM 29988</strain>
    </source>
</reference>
<accession>A0ABD5ZCC9</accession>
<dbReference type="PIRSF" id="PIRSF008459">
    <property type="entry name" value="UCP008459"/>
    <property type="match status" value="1"/>
</dbReference>
<dbReference type="Proteomes" id="UP001596481">
    <property type="component" value="Unassembled WGS sequence"/>
</dbReference>
<proteinExistence type="predicted"/>